<dbReference type="InterPro" id="IPR027843">
    <property type="entry name" value="DUF4440"/>
</dbReference>
<reference evidence="2 3" key="1">
    <citation type="submission" date="2017-06" db="EMBL/GenBank/DDBJ databases">
        <title>Sequencing and comparative analysis of myxobacterial genomes.</title>
        <authorList>
            <person name="Rupp O."/>
            <person name="Goesmann A."/>
            <person name="Sogaard-Andersen L."/>
        </authorList>
    </citation>
    <scope>NUCLEOTIDE SEQUENCE [LARGE SCALE GENOMIC DNA]</scope>
    <source>
        <strain evidence="2 3">DSM 52655</strain>
    </source>
</reference>
<feature type="domain" description="DUF4440" evidence="1">
    <location>
        <begin position="17"/>
        <end position="103"/>
    </location>
</feature>
<protein>
    <recommendedName>
        <fullName evidence="1">DUF4440 domain-containing protein</fullName>
    </recommendedName>
</protein>
<organism evidence="2 3">
    <name type="scientific">Cystobacter fuscus</name>
    <dbReference type="NCBI Taxonomy" id="43"/>
    <lineage>
        <taxon>Bacteria</taxon>
        <taxon>Pseudomonadati</taxon>
        <taxon>Myxococcota</taxon>
        <taxon>Myxococcia</taxon>
        <taxon>Myxococcales</taxon>
        <taxon>Cystobacterineae</taxon>
        <taxon>Archangiaceae</taxon>
        <taxon>Cystobacter</taxon>
    </lineage>
</organism>
<dbReference type="Gene3D" id="3.10.450.50">
    <property type="match status" value="1"/>
</dbReference>
<proteinExistence type="predicted"/>
<dbReference type="EMBL" id="CP022098">
    <property type="protein sequence ID" value="ATB40428.1"/>
    <property type="molecule type" value="Genomic_DNA"/>
</dbReference>
<dbReference type="KEGG" id="cfus:CYFUS_005877"/>
<sequence>MADREEDLVTTADEAQLRQLEQDMFSAIRTRDRQLLESILDERFELRVPGSPTADRAGFIGAILAIPGTILSVESDDLRVHVYGDVGVLTGRQHARVRLEDGTIVDDVGAFTDIALNGGWFSLTASPCQPPPDSSRARLGFTSAAAWGDG</sequence>
<dbReference type="InterPro" id="IPR032710">
    <property type="entry name" value="NTF2-like_dom_sf"/>
</dbReference>
<evidence type="ECO:0000313" key="3">
    <source>
        <dbReference type="Proteomes" id="UP000217257"/>
    </source>
</evidence>
<accession>A0A250JA39</accession>
<evidence type="ECO:0000259" key="1">
    <source>
        <dbReference type="Pfam" id="PF14534"/>
    </source>
</evidence>
<dbReference type="Proteomes" id="UP000217257">
    <property type="component" value="Chromosome"/>
</dbReference>
<gene>
    <name evidence="2" type="ORF">CYFUS_005877</name>
</gene>
<dbReference type="AlphaFoldDB" id="A0A250JA39"/>
<dbReference type="SUPFAM" id="SSF54427">
    <property type="entry name" value="NTF2-like"/>
    <property type="match status" value="1"/>
</dbReference>
<name>A0A250JA39_9BACT</name>
<evidence type="ECO:0000313" key="2">
    <source>
        <dbReference type="EMBL" id="ATB40428.1"/>
    </source>
</evidence>
<dbReference type="Pfam" id="PF14534">
    <property type="entry name" value="DUF4440"/>
    <property type="match status" value="1"/>
</dbReference>